<dbReference type="InterPro" id="IPR032675">
    <property type="entry name" value="LRR_dom_sf"/>
</dbReference>
<dbReference type="Pfam" id="PF00560">
    <property type="entry name" value="LRR_1"/>
    <property type="match status" value="1"/>
</dbReference>
<evidence type="ECO:0000313" key="6">
    <source>
        <dbReference type="Proteomes" id="UP000625711"/>
    </source>
</evidence>
<evidence type="ECO:0000256" key="1">
    <source>
        <dbReference type="ARBA" id="ARBA00022614"/>
    </source>
</evidence>
<evidence type="ECO:0000256" key="3">
    <source>
        <dbReference type="SAM" id="Phobius"/>
    </source>
</evidence>
<keyword evidence="3" id="KW-1133">Transmembrane helix</keyword>
<keyword evidence="2" id="KW-0677">Repeat</keyword>
<keyword evidence="4" id="KW-0732">Signal</keyword>
<dbReference type="Proteomes" id="UP000625711">
    <property type="component" value="Unassembled WGS sequence"/>
</dbReference>
<evidence type="ECO:0000313" key="5">
    <source>
        <dbReference type="EMBL" id="KAF7286127.1"/>
    </source>
</evidence>
<keyword evidence="3" id="KW-0812">Transmembrane</keyword>
<dbReference type="InterPro" id="IPR001611">
    <property type="entry name" value="Leu-rich_rpt"/>
</dbReference>
<reference evidence="5" key="1">
    <citation type="submission" date="2020-08" db="EMBL/GenBank/DDBJ databases">
        <title>Genome sequencing and assembly of the red palm weevil Rhynchophorus ferrugineus.</title>
        <authorList>
            <person name="Dias G.B."/>
            <person name="Bergman C.M."/>
            <person name="Manee M."/>
        </authorList>
    </citation>
    <scope>NUCLEOTIDE SEQUENCE</scope>
    <source>
        <strain evidence="5">AA-2017</strain>
        <tissue evidence="5">Whole larva</tissue>
    </source>
</reference>
<dbReference type="OrthoDB" id="8023798at2759"/>
<dbReference type="SMART" id="SM00365">
    <property type="entry name" value="LRR_SD22"/>
    <property type="match status" value="5"/>
</dbReference>
<dbReference type="EMBL" id="JAACXV010000036">
    <property type="protein sequence ID" value="KAF7286127.1"/>
    <property type="molecule type" value="Genomic_DNA"/>
</dbReference>
<organism evidence="5 6">
    <name type="scientific">Rhynchophorus ferrugineus</name>
    <name type="common">Red palm weevil</name>
    <name type="synonym">Curculio ferrugineus</name>
    <dbReference type="NCBI Taxonomy" id="354439"/>
    <lineage>
        <taxon>Eukaryota</taxon>
        <taxon>Metazoa</taxon>
        <taxon>Ecdysozoa</taxon>
        <taxon>Arthropoda</taxon>
        <taxon>Hexapoda</taxon>
        <taxon>Insecta</taxon>
        <taxon>Pterygota</taxon>
        <taxon>Neoptera</taxon>
        <taxon>Endopterygota</taxon>
        <taxon>Coleoptera</taxon>
        <taxon>Polyphaga</taxon>
        <taxon>Cucujiformia</taxon>
        <taxon>Curculionidae</taxon>
        <taxon>Dryophthorinae</taxon>
        <taxon>Rhynchophorus</taxon>
    </lineage>
</organism>
<protein>
    <submittedName>
        <fullName evidence="5">Uncharacterized protein</fullName>
    </submittedName>
</protein>
<dbReference type="PRINTS" id="PR00019">
    <property type="entry name" value="LEURICHRPT"/>
</dbReference>
<dbReference type="PANTHER" id="PTHR45617">
    <property type="entry name" value="LEUCINE RICH REPEAT FAMILY PROTEIN"/>
    <property type="match status" value="1"/>
</dbReference>
<dbReference type="AlphaFoldDB" id="A0A834IS88"/>
<sequence length="347" mass="39604">MDRKLILCLFAFLVVNRAEDLASCVACSKIKPIGNTTNGDAKNGQFESQTITELTKLGYYTIKLSLSQKNITSLDRKAFLYLSCLTELDLSGNNIKTIHYDVFQDMTNLKFLNLSGNKIECLHNSTFYHLVNLEVLDLSYNEICDIGENAFASLTNLRKLILSHNNIEMIKNKIPFSDLLNLRELDLSYNQFTVLSTNFIRNLGSLEILNLASNYIIIFSIGDYEFPRIIMLNLSNNSVGFIDVEGLKERFTNESFTIDLNLNKFSCSILERILNDFKKFGIEFALGRHSTSNDHLDNILCVKQRESDIFNIVMGVIFVLVMFGLIYCVDQTVGYGLIKNMFQRCRK</sequence>
<dbReference type="PROSITE" id="PS51450">
    <property type="entry name" value="LRR"/>
    <property type="match status" value="4"/>
</dbReference>
<name>A0A834IS88_RHYFE</name>
<evidence type="ECO:0000256" key="4">
    <source>
        <dbReference type="SAM" id="SignalP"/>
    </source>
</evidence>
<feature type="signal peptide" evidence="4">
    <location>
        <begin position="1"/>
        <end position="18"/>
    </location>
</feature>
<comment type="caution">
    <text evidence="5">The sequence shown here is derived from an EMBL/GenBank/DDBJ whole genome shotgun (WGS) entry which is preliminary data.</text>
</comment>
<dbReference type="PANTHER" id="PTHR45617:SF170">
    <property type="entry name" value="MIP14966P"/>
    <property type="match status" value="1"/>
</dbReference>
<accession>A0A834IS88</accession>
<dbReference type="SUPFAM" id="SSF52058">
    <property type="entry name" value="L domain-like"/>
    <property type="match status" value="1"/>
</dbReference>
<evidence type="ECO:0000256" key="2">
    <source>
        <dbReference type="ARBA" id="ARBA00022737"/>
    </source>
</evidence>
<feature type="chain" id="PRO_5032970268" evidence="4">
    <location>
        <begin position="19"/>
        <end position="347"/>
    </location>
</feature>
<proteinExistence type="predicted"/>
<dbReference type="SMART" id="SM00369">
    <property type="entry name" value="LRR_TYP"/>
    <property type="match status" value="6"/>
</dbReference>
<dbReference type="Gene3D" id="3.80.10.10">
    <property type="entry name" value="Ribonuclease Inhibitor"/>
    <property type="match status" value="2"/>
</dbReference>
<keyword evidence="3" id="KW-0472">Membrane</keyword>
<keyword evidence="6" id="KW-1185">Reference proteome</keyword>
<gene>
    <name evidence="5" type="ORF">GWI33_007377</name>
</gene>
<dbReference type="Pfam" id="PF13855">
    <property type="entry name" value="LRR_8"/>
    <property type="match status" value="2"/>
</dbReference>
<feature type="transmembrane region" description="Helical" evidence="3">
    <location>
        <begin position="309"/>
        <end position="329"/>
    </location>
</feature>
<dbReference type="InterPro" id="IPR003591">
    <property type="entry name" value="Leu-rich_rpt_typical-subtyp"/>
</dbReference>
<keyword evidence="1" id="KW-0433">Leucine-rich repeat</keyword>